<reference evidence="2" key="2">
    <citation type="submission" date="2015-01" db="EMBL/GenBank/DDBJ databases">
        <title>Evolutionary Origins and Diversification of the Mycorrhizal Mutualists.</title>
        <authorList>
            <consortium name="DOE Joint Genome Institute"/>
            <consortium name="Mycorrhizal Genomics Consortium"/>
            <person name="Kohler A."/>
            <person name="Kuo A."/>
            <person name="Nagy L.G."/>
            <person name="Floudas D."/>
            <person name="Copeland A."/>
            <person name="Barry K.W."/>
            <person name="Cichocki N."/>
            <person name="Veneault-Fourrey C."/>
            <person name="LaButti K."/>
            <person name="Lindquist E.A."/>
            <person name="Lipzen A."/>
            <person name="Lundell T."/>
            <person name="Morin E."/>
            <person name="Murat C."/>
            <person name="Riley R."/>
            <person name="Ohm R."/>
            <person name="Sun H."/>
            <person name="Tunlid A."/>
            <person name="Henrissat B."/>
            <person name="Grigoriev I.V."/>
            <person name="Hibbett D.S."/>
            <person name="Martin F."/>
        </authorList>
    </citation>
    <scope>NUCLEOTIDE SEQUENCE [LARGE SCALE GENOMIC DNA]</scope>
    <source>
        <strain evidence="2">UH-Slu-Lm8-n1</strain>
    </source>
</reference>
<dbReference type="AlphaFoldDB" id="A0A0C9ZVR8"/>
<organism evidence="1 2">
    <name type="scientific">Suillus luteus UH-Slu-Lm8-n1</name>
    <dbReference type="NCBI Taxonomy" id="930992"/>
    <lineage>
        <taxon>Eukaryota</taxon>
        <taxon>Fungi</taxon>
        <taxon>Dikarya</taxon>
        <taxon>Basidiomycota</taxon>
        <taxon>Agaricomycotina</taxon>
        <taxon>Agaricomycetes</taxon>
        <taxon>Agaricomycetidae</taxon>
        <taxon>Boletales</taxon>
        <taxon>Suillineae</taxon>
        <taxon>Suillaceae</taxon>
        <taxon>Suillus</taxon>
    </lineage>
</organism>
<dbReference type="OrthoDB" id="3341102at2759"/>
<dbReference type="STRING" id="930992.A0A0C9ZVR8"/>
<sequence>LSWSFHRATRAAQKIPPNVDQILLDQFLRLSLTIRDCAIFDAAFIVNIDQTNIVYQPSNTSTFETTGSKQVSVIGQEEKRAFTVVNGISARGHALPLQLIYEGKTSRSLPSKSTPQYKEATELKFKISYSSTHTYWSTFPLMCEYVNDILVPYWEEQKVLLDAPADQECVLHLDVWSVHRSIQFRMWLDMTYPWIKYRFVPGGCTGV</sequence>
<dbReference type="InParanoid" id="A0A0C9ZVR8"/>
<dbReference type="HOGENOM" id="CLU_046752_2_0_1"/>
<name>A0A0C9ZVR8_9AGAM</name>
<evidence type="ECO:0000313" key="2">
    <source>
        <dbReference type="Proteomes" id="UP000054485"/>
    </source>
</evidence>
<accession>A0A0C9ZVR8</accession>
<protein>
    <recommendedName>
        <fullName evidence="3">DDE-1 domain-containing protein</fullName>
    </recommendedName>
</protein>
<dbReference type="EMBL" id="KN835935">
    <property type="protein sequence ID" value="KIK33471.1"/>
    <property type="molecule type" value="Genomic_DNA"/>
</dbReference>
<evidence type="ECO:0008006" key="3">
    <source>
        <dbReference type="Google" id="ProtNLM"/>
    </source>
</evidence>
<keyword evidence="2" id="KW-1185">Reference proteome</keyword>
<proteinExistence type="predicted"/>
<reference evidence="1 2" key="1">
    <citation type="submission" date="2014-04" db="EMBL/GenBank/DDBJ databases">
        <authorList>
            <consortium name="DOE Joint Genome Institute"/>
            <person name="Kuo A."/>
            <person name="Ruytinx J."/>
            <person name="Rineau F."/>
            <person name="Colpaert J."/>
            <person name="Kohler A."/>
            <person name="Nagy L.G."/>
            <person name="Floudas D."/>
            <person name="Copeland A."/>
            <person name="Barry K.W."/>
            <person name="Cichocki N."/>
            <person name="Veneault-Fourrey C."/>
            <person name="LaButti K."/>
            <person name="Lindquist E.A."/>
            <person name="Lipzen A."/>
            <person name="Lundell T."/>
            <person name="Morin E."/>
            <person name="Murat C."/>
            <person name="Sun H."/>
            <person name="Tunlid A."/>
            <person name="Henrissat B."/>
            <person name="Grigoriev I.V."/>
            <person name="Hibbett D.S."/>
            <person name="Martin F."/>
            <person name="Nordberg H.P."/>
            <person name="Cantor M.N."/>
            <person name="Hua S.X."/>
        </authorList>
    </citation>
    <scope>NUCLEOTIDE SEQUENCE [LARGE SCALE GENOMIC DNA]</scope>
    <source>
        <strain evidence="1 2">UH-Slu-Lm8-n1</strain>
    </source>
</reference>
<evidence type="ECO:0000313" key="1">
    <source>
        <dbReference type="EMBL" id="KIK33471.1"/>
    </source>
</evidence>
<gene>
    <name evidence="1" type="ORF">CY34DRAFT_62211</name>
</gene>
<dbReference type="Proteomes" id="UP000054485">
    <property type="component" value="Unassembled WGS sequence"/>
</dbReference>
<feature type="non-terminal residue" evidence="1">
    <location>
        <position position="207"/>
    </location>
</feature>
<feature type="non-terminal residue" evidence="1">
    <location>
        <position position="1"/>
    </location>
</feature>